<proteinExistence type="predicted"/>
<reference evidence="2" key="1">
    <citation type="submission" date="2016-12" db="EMBL/GenBank/DDBJ databases">
        <title>Transcriptomic, proteomic, and metabolomic analysis of Citrus limon response to graft inoculation by Candidatus Liberibacter asiaticus.</title>
        <authorList>
            <person name="Ramsey J."/>
            <person name="Chin E."/>
            <person name="Chavez J."/>
            <person name="Saha S."/>
            <person name="Mischuk D."/>
            <person name="Mahoney J."/>
            <person name="Mohr J."/>
            <person name="Robison F."/>
            <person name="Godfrey K."/>
            <person name="Levesque C."/>
            <person name="Foster L."/>
            <person name="Xu Y."/>
            <person name="Strickler S."/>
            <person name="Fernandez-Pozo N."/>
            <person name="Polek M.L."/>
            <person name="Giovannoni J."/>
            <person name="Mueller L.A."/>
            <person name="Slupsky C."/>
            <person name="Bruce J."/>
            <person name="Cilia M."/>
        </authorList>
    </citation>
    <scope>NUCLEOTIDE SEQUENCE</scope>
</reference>
<sequence>MSKKLEEVESKHGELLSRQKEMMDKAFTLIMTEVWNVDPELMVPRVEKWVDKSAILKAIEDKRVTQAPPFHNPQQSSGVPHADLPSVSVVHEGSNSLTAGVPVDAPVKGSGGEDVPPSA</sequence>
<protein>
    <submittedName>
        <fullName evidence="2">Uncharacterized protein</fullName>
    </submittedName>
</protein>
<evidence type="ECO:0000256" key="1">
    <source>
        <dbReference type="SAM" id="MobiDB-lite"/>
    </source>
</evidence>
<evidence type="ECO:0000313" key="2">
    <source>
        <dbReference type="EMBL" id="JAV44836.1"/>
    </source>
</evidence>
<accession>A0A1S8ABF4</accession>
<dbReference type="AlphaFoldDB" id="A0A1S8ABF4"/>
<organism evidence="2">
    <name type="scientific">Citrus limon</name>
    <name type="common">Lemon</name>
    <name type="synonym">Citrus medica var. limon</name>
    <dbReference type="NCBI Taxonomy" id="2708"/>
    <lineage>
        <taxon>Eukaryota</taxon>
        <taxon>Viridiplantae</taxon>
        <taxon>Streptophyta</taxon>
        <taxon>Embryophyta</taxon>
        <taxon>Tracheophyta</taxon>
        <taxon>Spermatophyta</taxon>
        <taxon>Magnoliopsida</taxon>
        <taxon>eudicotyledons</taxon>
        <taxon>Gunneridae</taxon>
        <taxon>Pentapetalae</taxon>
        <taxon>rosids</taxon>
        <taxon>malvids</taxon>
        <taxon>Sapindales</taxon>
        <taxon>Rutaceae</taxon>
        <taxon>Aurantioideae</taxon>
        <taxon>Citrus</taxon>
    </lineage>
</organism>
<feature type="region of interest" description="Disordered" evidence="1">
    <location>
        <begin position="64"/>
        <end position="119"/>
    </location>
</feature>
<name>A0A1S8ABF4_CITLI</name>
<dbReference type="EMBL" id="GFAY01000814">
    <property type="protein sequence ID" value="JAV44836.1"/>
    <property type="molecule type" value="Transcribed_RNA"/>
</dbReference>